<evidence type="ECO:0000256" key="1">
    <source>
        <dbReference type="ARBA" id="ARBA00022485"/>
    </source>
</evidence>
<evidence type="ECO:0000259" key="9">
    <source>
        <dbReference type="Pfam" id="PF03167"/>
    </source>
</evidence>
<keyword evidence="6" id="KW-0411">Iron-sulfur</keyword>
<evidence type="ECO:0000256" key="5">
    <source>
        <dbReference type="ARBA" id="ARBA00023004"/>
    </source>
</evidence>
<dbReference type="GO" id="GO:0046872">
    <property type="term" value="F:metal ion binding"/>
    <property type="evidence" value="ECO:0007669"/>
    <property type="project" value="UniProtKB-KW"/>
</dbReference>
<dbReference type="GO" id="GO:0097506">
    <property type="term" value="F:deaminated base DNA N-glycosylase activity"/>
    <property type="evidence" value="ECO:0007669"/>
    <property type="project" value="UniProtKB-ARBA"/>
</dbReference>
<dbReference type="PANTHER" id="PTHR33693:SF1">
    <property type="entry name" value="TYPE-4 URACIL-DNA GLYCOSYLASE"/>
    <property type="match status" value="1"/>
</dbReference>
<dbReference type="InterPro" id="IPR051536">
    <property type="entry name" value="UDG_Type-4/5"/>
</dbReference>
<organism evidence="10 11">
    <name type="scientific">Halogeometricum limi</name>
    <dbReference type="NCBI Taxonomy" id="555875"/>
    <lineage>
        <taxon>Archaea</taxon>
        <taxon>Methanobacteriati</taxon>
        <taxon>Methanobacteriota</taxon>
        <taxon>Stenosarchaea group</taxon>
        <taxon>Halobacteria</taxon>
        <taxon>Halobacteriales</taxon>
        <taxon>Haloferacaceae</taxon>
        <taxon>Halogeometricum</taxon>
    </lineage>
</organism>
<evidence type="ECO:0000256" key="4">
    <source>
        <dbReference type="ARBA" id="ARBA00022801"/>
    </source>
</evidence>
<dbReference type="EMBL" id="FOYS01000003">
    <property type="protein sequence ID" value="SFR53353.1"/>
    <property type="molecule type" value="Genomic_DNA"/>
</dbReference>
<dbReference type="InterPro" id="IPR005122">
    <property type="entry name" value="Uracil-DNA_glycosylase-like"/>
</dbReference>
<sequence length="247" mass="28375">MTIWVSGQTLLDVSQESIEETLENIWSNWREEEGRCSHCPARNTQHPPYYGDGVGTADIAFVAEKPGGTQSGRVDGPPPAHVEETHRERNDNRNGMDWIKDGNRLRRFFDSLSSDLWFTKDSEYPAYFTNARKCRKITGENKWGNNHADYWCRQYLEEELTALDPEIVLVFGKPAAESVFAHYEVKDWPSKMSNRVLVEYQSETDDTQIILSYHWSGIGRNVRHVDGVEGTNEYQDKLAKVVDQVLS</sequence>
<dbReference type="PANTHER" id="PTHR33693">
    <property type="entry name" value="TYPE-5 URACIL-DNA GLYCOSYLASE"/>
    <property type="match status" value="1"/>
</dbReference>
<dbReference type="GO" id="GO:0051539">
    <property type="term" value="F:4 iron, 4 sulfur cluster binding"/>
    <property type="evidence" value="ECO:0007669"/>
    <property type="project" value="UniProtKB-KW"/>
</dbReference>
<dbReference type="Proteomes" id="UP000243250">
    <property type="component" value="Unassembled WGS sequence"/>
</dbReference>
<reference evidence="11" key="1">
    <citation type="submission" date="2016-10" db="EMBL/GenBank/DDBJ databases">
        <authorList>
            <person name="Varghese N."/>
            <person name="Submissions S."/>
        </authorList>
    </citation>
    <scope>NUCLEOTIDE SEQUENCE [LARGE SCALE GENOMIC DNA]</scope>
    <source>
        <strain evidence="11">CGMCC 1.8711</strain>
    </source>
</reference>
<dbReference type="SUPFAM" id="SSF52141">
    <property type="entry name" value="Uracil-DNA glycosylase-like"/>
    <property type="match status" value="1"/>
</dbReference>
<keyword evidence="1" id="KW-0004">4Fe-4S</keyword>
<dbReference type="InterPro" id="IPR036895">
    <property type="entry name" value="Uracil-DNA_glycosylase-like_sf"/>
</dbReference>
<evidence type="ECO:0000256" key="6">
    <source>
        <dbReference type="ARBA" id="ARBA00023014"/>
    </source>
</evidence>
<evidence type="ECO:0000256" key="8">
    <source>
        <dbReference type="SAM" id="MobiDB-lite"/>
    </source>
</evidence>
<keyword evidence="11" id="KW-1185">Reference proteome</keyword>
<gene>
    <name evidence="10" type="ORF">SAMN04488124_2196</name>
</gene>
<evidence type="ECO:0000256" key="3">
    <source>
        <dbReference type="ARBA" id="ARBA00022763"/>
    </source>
</evidence>
<feature type="region of interest" description="Disordered" evidence="8">
    <location>
        <begin position="67"/>
        <end position="95"/>
    </location>
</feature>
<keyword evidence="4" id="KW-0378">Hydrolase</keyword>
<dbReference type="Pfam" id="PF03167">
    <property type="entry name" value="UDG"/>
    <property type="match status" value="1"/>
</dbReference>
<proteinExistence type="predicted"/>
<dbReference type="Gene3D" id="3.40.470.10">
    <property type="entry name" value="Uracil-DNA glycosylase-like domain"/>
    <property type="match status" value="1"/>
</dbReference>
<keyword evidence="7" id="KW-0234">DNA repair</keyword>
<protein>
    <submittedName>
        <fullName evidence="10">Uracil-DNA glycosylase, family 4</fullName>
    </submittedName>
</protein>
<keyword evidence="2" id="KW-0479">Metal-binding</keyword>
<dbReference type="STRING" id="555875.SAMN04488124_2196"/>
<evidence type="ECO:0000313" key="10">
    <source>
        <dbReference type="EMBL" id="SFR53353.1"/>
    </source>
</evidence>
<name>A0A1I6HFS4_9EURY</name>
<evidence type="ECO:0000256" key="7">
    <source>
        <dbReference type="ARBA" id="ARBA00023204"/>
    </source>
</evidence>
<feature type="domain" description="Uracil-DNA glycosylase-like" evidence="9">
    <location>
        <begin position="90"/>
        <end position="222"/>
    </location>
</feature>
<keyword evidence="3" id="KW-0227">DNA damage</keyword>
<dbReference type="AlphaFoldDB" id="A0A1I6HFS4"/>
<accession>A0A1I6HFS4</accession>
<evidence type="ECO:0000256" key="2">
    <source>
        <dbReference type="ARBA" id="ARBA00022723"/>
    </source>
</evidence>
<dbReference type="GO" id="GO:0006281">
    <property type="term" value="P:DNA repair"/>
    <property type="evidence" value="ECO:0007669"/>
    <property type="project" value="UniProtKB-KW"/>
</dbReference>
<keyword evidence="5" id="KW-0408">Iron</keyword>
<feature type="compositionally biased region" description="Basic and acidic residues" evidence="8">
    <location>
        <begin position="81"/>
        <end position="95"/>
    </location>
</feature>
<evidence type="ECO:0000313" key="11">
    <source>
        <dbReference type="Proteomes" id="UP000243250"/>
    </source>
</evidence>